<sequence length="202" mass="23204">DARECCVGIGQAIDKTWEKFNGMVIPSFLSVGYGGQGYNFFEIMHEVGYGDRLNDCWVPVHPYAGGWESLWPWCARLAGPILYTPETYAQYSRWQWKLDAPDKRTLEMVNQNLIIAHNERVLLETTEDLMGAYAYGFFTYLWAKYQLHELGHTETPLLFPEWGTRVGEDVVVGPKIDVDLHYERTVEQIKLMKADPYVLGGT</sequence>
<feature type="non-terminal residue" evidence="1">
    <location>
        <position position="1"/>
    </location>
</feature>
<accession>X1G560</accession>
<dbReference type="EMBL" id="BARU01013426">
    <property type="protein sequence ID" value="GAH36699.1"/>
    <property type="molecule type" value="Genomic_DNA"/>
</dbReference>
<comment type="caution">
    <text evidence="1">The sequence shown here is derived from an EMBL/GenBank/DDBJ whole genome shotgun (WGS) entry which is preliminary data.</text>
</comment>
<feature type="non-terminal residue" evidence="1">
    <location>
        <position position="202"/>
    </location>
</feature>
<protein>
    <submittedName>
        <fullName evidence="1">Uncharacterized protein</fullName>
    </submittedName>
</protein>
<evidence type="ECO:0000313" key="1">
    <source>
        <dbReference type="EMBL" id="GAH36699.1"/>
    </source>
</evidence>
<dbReference type="AlphaFoldDB" id="X1G560"/>
<gene>
    <name evidence="1" type="ORF">S03H2_24252</name>
</gene>
<reference evidence="1" key="1">
    <citation type="journal article" date="2014" name="Front. Microbiol.">
        <title>High frequency of phylogenetically diverse reductive dehalogenase-homologous genes in deep subseafloor sedimentary metagenomes.</title>
        <authorList>
            <person name="Kawai M."/>
            <person name="Futagami T."/>
            <person name="Toyoda A."/>
            <person name="Takaki Y."/>
            <person name="Nishi S."/>
            <person name="Hori S."/>
            <person name="Arai W."/>
            <person name="Tsubouchi T."/>
            <person name="Morono Y."/>
            <person name="Uchiyama I."/>
            <person name="Ito T."/>
            <person name="Fujiyama A."/>
            <person name="Inagaki F."/>
            <person name="Takami H."/>
        </authorList>
    </citation>
    <scope>NUCLEOTIDE SEQUENCE</scope>
    <source>
        <strain evidence="1">Expedition CK06-06</strain>
    </source>
</reference>
<proteinExistence type="predicted"/>
<name>X1G560_9ZZZZ</name>
<organism evidence="1">
    <name type="scientific">marine sediment metagenome</name>
    <dbReference type="NCBI Taxonomy" id="412755"/>
    <lineage>
        <taxon>unclassified sequences</taxon>
        <taxon>metagenomes</taxon>
        <taxon>ecological metagenomes</taxon>
    </lineage>
</organism>